<dbReference type="GO" id="GO:0016020">
    <property type="term" value="C:membrane"/>
    <property type="evidence" value="ECO:0007669"/>
    <property type="project" value="UniProtKB-SubCell"/>
</dbReference>
<evidence type="ECO:0000256" key="5">
    <source>
        <dbReference type="SAM" id="Phobius"/>
    </source>
</evidence>
<comment type="caution">
    <text evidence="6">The sequence shown here is derived from an EMBL/GenBank/DDBJ whole genome shotgun (WGS) entry which is preliminary data.</text>
</comment>
<organism evidence="6 7">
    <name type="scientific">Neisseria dentiae</name>
    <dbReference type="NCBI Taxonomy" id="194197"/>
    <lineage>
        <taxon>Bacteria</taxon>
        <taxon>Pseudomonadati</taxon>
        <taxon>Pseudomonadota</taxon>
        <taxon>Betaproteobacteria</taxon>
        <taxon>Neisseriales</taxon>
        <taxon>Neisseriaceae</taxon>
        <taxon>Neisseria</taxon>
    </lineage>
</organism>
<evidence type="ECO:0000256" key="1">
    <source>
        <dbReference type="ARBA" id="ARBA00004141"/>
    </source>
</evidence>
<feature type="transmembrane region" description="Helical" evidence="5">
    <location>
        <begin position="61"/>
        <end position="81"/>
    </location>
</feature>
<dbReference type="GO" id="GO:0009403">
    <property type="term" value="P:toxin biosynthetic process"/>
    <property type="evidence" value="ECO:0007669"/>
    <property type="project" value="InterPro"/>
</dbReference>
<keyword evidence="4 5" id="KW-0472">Membrane</keyword>
<accession>A0A1X3DHF9</accession>
<dbReference type="STRING" id="194197.BWD09_01190"/>
<dbReference type="EMBL" id="MTBO01000001">
    <property type="protein sequence ID" value="OSI18897.1"/>
    <property type="molecule type" value="Genomic_DNA"/>
</dbReference>
<protein>
    <submittedName>
        <fullName evidence="6">Colicin V production protein</fullName>
    </submittedName>
</protein>
<dbReference type="InterPro" id="IPR052719">
    <property type="entry name" value="CvpA-like"/>
</dbReference>
<dbReference type="Pfam" id="PF02674">
    <property type="entry name" value="Colicin_V"/>
    <property type="match status" value="1"/>
</dbReference>
<evidence type="ECO:0000256" key="2">
    <source>
        <dbReference type="ARBA" id="ARBA00022692"/>
    </source>
</evidence>
<sequence>MATFDLLAFGLIGLCIIVSMMRGMIAEVASLITWIVAFIAAKMFAVPFSEIAFRSFESRPVAVALSFIVLFAAAWLVQRFLRSLLTGAAQAAGLGGVNRLLGGAFGALKGVLLVTLAVIACSFTDLPQTDGWRQSLSARYFESLAQFAVPYLPGAVADKIQYQPL</sequence>
<dbReference type="AlphaFoldDB" id="A0A1X3DHF9"/>
<dbReference type="Proteomes" id="UP000193118">
    <property type="component" value="Unassembled WGS sequence"/>
</dbReference>
<name>A0A1X3DHF9_9NEIS</name>
<dbReference type="InterPro" id="IPR003825">
    <property type="entry name" value="Colicin-V_CvpA"/>
</dbReference>
<dbReference type="OrthoDB" id="9810601at2"/>
<evidence type="ECO:0000256" key="3">
    <source>
        <dbReference type="ARBA" id="ARBA00022989"/>
    </source>
</evidence>
<dbReference type="RefSeq" id="WP_085364904.1">
    <property type="nucleotide sequence ID" value="NZ_CAUJPZ010000003.1"/>
</dbReference>
<evidence type="ECO:0000313" key="7">
    <source>
        <dbReference type="Proteomes" id="UP000193118"/>
    </source>
</evidence>
<dbReference type="PANTHER" id="PTHR36926:SF1">
    <property type="entry name" value="COLICIN V PRODUCTION PROTEIN"/>
    <property type="match status" value="1"/>
</dbReference>
<keyword evidence="3 5" id="KW-1133">Transmembrane helix</keyword>
<keyword evidence="7" id="KW-1185">Reference proteome</keyword>
<dbReference type="GeneID" id="94580505"/>
<reference evidence="7" key="1">
    <citation type="submission" date="2017-01" db="EMBL/GenBank/DDBJ databases">
        <authorList>
            <person name="Wolfgang W.J."/>
            <person name="Cole J."/>
            <person name="Wroblewski D."/>
            <person name="Mcginnis J."/>
            <person name="Musser K.A."/>
        </authorList>
    </citation>
    <scope>NUCLEOTIDE SEQUENCE [LARGE SCALE GENOMIC DNA]</scope>
    <source>
        <strain evidence="7">DSM 19151</strain>
    </source>
</reference>
<comment type="subcellular location">
    <subcellularLocation>
        <location evidence="1">Membrane</location>
        <topology evidence="1">Multi-pass membrane protein</topology>
    </subcellularLocation>
</comment>
<dbReference type="PANTHER" id="PTHR36926">
    <property type="entry name" value="COLICIN V PRODUCTION PROTEIN"/>
    <property type="match status" value="1"/>
</dbReference>
<gene>
    <name evidence="6" type="ORF">BWD09_01190</name>
</gene>
<feature type="transmembrane region" description="Helical" evidence="5">
    <location>
        <begin position="31"/>
        <end position="49"/>
    </location>
</feature>
<keyword evidence="2 5" id="KW-0812">Transmembrane</keyword>
<evidence type="ECO:0000256" key="4">
    <source>
        <dbReference type="ARBA" id="ARBA00023136"/>
    </source>
</evidence>
<feature type="transmembrane region" description="Helical" evidence="5">
    <location>
        <begin position="7"/>
        <end position="25"/>
    </location>
</feature>
<evidence type="ECO:0000313" key="6">
    <source>
        <dbReference type="EMBL" id="OSI18897.1"/>
    </source>
</evidence>
<proteinExistence type="predicted"/>
<feature type="transmembrane region" description="Helical" evidence="5">
    <location>
        <begin position="101"/>
        <end position="123"/>
    </location>
</feature>